<name>A0A8H5Y7T0_9HYPO</name>
<dbReference type="Gene3D" id="3.40.50.300">
    <property type="entry name" value="P-loop containing nucleotide triphosphate hydrolases"/>
    <property type="match status" value="1"/>
</dbReference>
<dbReference type="PANTHER" id="PTHR19848">
    <property type="entry name" value="WD40 REPEAT PROTEIN"/>
    <property type="match status" value="1"/>
</dbReference>
<dbReference type="GO" id="GO:0009116">
    <property type="term" value="P:nucleoside metabolic process"/>
    <property type="evidence" value="ECO:0007669"/>
    <property type="project" value="InterPro"/>
</dbReference>
<dbReference type="PANTHER" id="PTHR19848:SF8">
    <property type="entry name" value="F-BOX AND WD REPEAT DOMAIN CONTAINING 7"/>
    <property type="match status" value="1"/>
</dbReference>
<dbReference type="Proteomes" id="UP000544331">
    <property type="component" value="Unassembled WGS sequence"/>
</dbReference>
<dbReference type="OrthoDB" id="674604at2759"/>
<evidence type="ECO:0000256" key="3">
    <source>
        <dbReference type="PROSITE-ProRule" id="PRU00221"/>
    </source>
</evidence>
<dbReference type="GO" id="GO:0003824">
    <property type="term" value="F:catalytic activity"/>
    <property type="evidence" value="ECO:0007669"/>
    <property type="project" value="InterPro"/>
</dbReference>
<feature type="repeat" description="WD" evidence="3">
    <location>
        <begin position="1092"/>
        <end position="1133"/>
    </location>
</feature>
<sequence length="1241" mass="137092">MKTRLKSPDVYTIGWIAALPIERAAATALLHDRHDAPEGFDQHRSDTNSYTWGRISEHNIVIASLPAGVYGTTAAATTASNLIHSLPHIRIGLLVGIGGGIARPDEGQDIRLGDIVVSQPDGTTGGVVQYDFGKAKAKGGWERKGSLNKPPPVLLHALASLQAEHEIGPSKVPDLLQVMLEANPGMRRPKTDFTYQGAETDRLFEPQHNHVGGSNCNKCDSAREVGRDQRESSDPEIHYGIIASGNKLIKDAATRDSLFGDMGHQCLCVEMEAADSHKNDRWQRYAAATAAAFAVELLEYVPVAQLEATQKAIEAIQSLHGDVGDLKASINNIDHHITLDHLPNAEGASFDSHAEEHNPTCLPDTREELLREIDRWIVDPDSKTIFWLNGMAGTGKSTISRTVARSRSKKGDLGASFFFKRGETDRGNLAKFVPTVARRLAWSVPNVAPFIKSAVDADSAIADKAAREQFDRLIREPLSKATATLSSRLSVVIIVDALDECEKDADIKLLLELFSSLRFVGSFRVRVLITSRPELAIRLGFFFIEGTYQDLILQEIPYKIIEHDISVFLRHEFANIRSRFNKDTVEELKLSVDWPGESNLEKLTRAAVPLFIFAATLCRFVNDSCLGSPDELLQSVLHRTGNNQASKLDMTYSPVLEQQVVNRSGREKSDIIESFRLIVGTIITLASPLPMHALALLLNVHVNKVATRLRALHSVLEVPESLESPVRLLHLSFRDYLVDPENRETAEFWVDEIIAHRKLAEHCLRVMQGMLRENICGLSFPEGHSENVNSVAFSHDSKKIASASADKTIRIWNAKTGECEQVLEDHSGCVNSVVFSHDSTKLASASYDETIQIWDAETGEYEQVLEDHSNNVNSVVFSHDSKRVASGSFDKTIRIWDAKTGECERVLKGHSNWVNSVVFSHDSKKVASGSFDKTIRIWDAKTGECERVLEGHSDWVNSVVFSRDSKKVASGSDDKTIRIWDAKTGECERVLEGHSDSVESVVFSHDSTKLASSSNDRIRIWNAKTGECERVLEGHSSVITSMVFSHDSTKLASASYDKTVRIWDVEMGESSASHDKTIRIWDAKTGECERVLEGHSWEVQSVVFSHDSKKVASGSDDKTIRIWDTETGDCEDIFPVDVNVDVLSFTPDERGIVTNCGVFNLIRGSRSRGGSAIPWKSSEASMLSCADSTWVTAAGKDLLWLPPECRNGKEAVSGSTVAIGCISGRVMLLRISMAEDEWTDM</sequence>
<dbReference type="PROSITE" id="PS00678">
    <property type="entry name" value="WD_REPEATS_1"/>
    <property type="match status" value="7"/>
</dbReference>
<keyword evidence="6" id="KW-1185">Reference proteome</keyword>
<dbReference type="InterPro" id="IPR020472">
    <property type="entry name" value="WD40_PAC1"/>
</dbReference>
<dbReference type="InterPro" id="IPR001680">
    <property type="entry name" value="WD40_rpt"/>
</dbReference>
<dbReference type="Gene3D" id="3.40.50.1580">
    <property type="entry name" value="Nucleoside phosphorylase domain"/>
    <property type="match status" value="1"/>
</dbReference>
<feature type="repeat" description="WD" evidence="3">
    <location>
        <begin position="781"/>
        <end position="822"/>
    </location>
</feature>
<organism evidence="5 6">
    <name type="scientific">Fusarium mundagurra</name>
    <dbReference type="NCBI Taxonomy" id="1567541"/>
    <lineage>
        <taxon>Eukaryota</taxon>
        <taxon>Fungi</taxon>
        <taxon>Dikarya</taxon>
        <taxon>Ascomycota</taxon>
        <taxon>Pezizomycotina</taxon>
        <taxon>Sordariomycetes</taxon>
        <taxon>Hypocreomycetidae</taxon>
        <taxon>Hypocreales</taxon>
        <taxon>Nectriaceae</taxon>
        <taxon>Fusarium</taxon>
        <taxon>Fusarium fujikuroi species complex</taxon>
    </lineage>
</organism>
<feature type="repeat" description="WD" evidence="3">
    <location>
        <begin position="907"/>
        <end position="948"/>
    </location>
</feature>
<dbReference type="PROSITE" id="PS50294">
    <property type="entry name" value="WD_REPEATS_REGION"/>
    <property type="match status" value="8"/>
</dbReference>
<dbReference type="CDD" id="cd00200">
    <property type="entry name" value="WD40"/>
    <property type="match status" value="1"/>
</dbReference>
<evidence type="ECO:0000256" key="1">
    <source>
        <dbReference type="ARBA" id="ARBA00022574"/>
    </source>
</evidence>
<dbReference type="InterPro" id="IPR007111">
    <property type="entry name" value="NACHT_NTPase"/>
</dbReference>
<dbReference type="InterPro" id="IPR035994">
    <property type="entry name" value="Nucleoside_phosphorylase_sf"/>
</dbReference>
<dbReference type="Pfam" id="PF00400">
    <property type="entry name" value="WD40"/>
    <property type="match status" value="8"/>
</dbReference>
<gene>
    <name evidence="5" type="ORF">FMUND_11200</name>
</gene>
<evidence type="ECO:0000259" key="4">
    <source>
        <dbReference type="PROSITE" id="PS50837"/>
    </source>
</evidence>
<keyword evidence="1 3" id="KW-0853">WD repeat</keyword>
<dbReference type="InterPro" id="IPR015943">
    <property type="entry name" value="WD40/YVTN_repeat-like_dom_sf"/>
</dbReference>
<dbReference type="InterPro" id="IPR056884">
    <property type="entry name" value="NPHP3-like_N"/>
</dbReference>
<dbReference type="EMBL" id="JAAOAN010000429">
    <property type="protein sequence ID" value="KAF5707242.1"/>
    <property type="molecule type" value="Genomic_DNA"/>
</dbReference>
<dbReference type="InterPro" id="IPR027417">
    <property type="entry name" value="P-loop_NTPase"/>
</dbReference>
<dbReference type="SUPFAM" id="SSF52540">
    <property type="entry name" value="P-loop containing nucleoside triphosphate hydrolases"/>
    <property type="match status" value="1"/>
</dbReference>
<feature type="repeat" description="WD" evidence="3">
    <location>
        <begin position="1032"/>
        <end position="1073"/>
    </location>
</feature>
<feature type="repeat" description="WD" evidence="3">
    <location>
        <begin position="949"/>
        <end position="990"/>
    </location>
</feature>
<reference evidence="5 6" key="1">
    <citation type="submission" date="2020-05" db="EMBL/GenBank/DDBJ databases">
        <title>Identification and distribution of gene clusters putatively required for synthesis of sphingolipid metabolism inhibitors in phylogenetically diverse species of the filamentous fungus Fusarium.</title>
        <authorList>
            <person name="Kim H.-S."/>
            <person name="Busman M."/>
            <person name="Brown D.W."/>
            <person name="Divon H."/>
            <person name="Uhlig S."/>
            <person name="Proctor R.H."/>
        </authorList>
    </citation>
    <scope>NUCLEOTIDE SEQUENCE [LARGE SCALE GENOMIC DNA]</scope>
    <source>
        <strain evidence="5 6">NRRL 66235</strain>
    </source>
</reference>
<dbReference type="PROSITE" id="PS50837">
    <property type="entry name" value="NACHT"/>
    <property type="match status" value="1"/>
</dbReference>
<dbReference type="InterPro" id="IPR036322">
    <property type="entry name" value="WD40_repeat_dom_sf"/>
</dbReference>
<dbReference type="AlphaFoldDB" id="A0A8H5Y7T0"/>
<dbReference type="SMART" id="SM00320">
    <property type="entry name" value="WD40"/>
    <property type="match status" value="8"/>
</dbReference>
<dbReference type="InterPro" id="IPR019775">
    <property type="entry name" value="WD40_repeat_CS"/>
</dbReference>
<feature type="repeat" description="WD" evidence="3">
    <location>
        <begin position="991"/>
        <end position="1031"/>
    </location>
</feature>
<dbReference type="Gene3D" id="2.130.10.10">
    <property type="entry name" value="YVTN repeat-like/Quinoprotein amine dehydrogenase"/>
    <property type="match status" value="5"/>
</dbReference>
<dbReference type="SUPFAM" id="SSF53167">
    <property type="entry name" value="Purine and uridine phosphorylases"/>
    <property type="match status" value="1"/>
</dbReference>
<feature type="repeat" description="WD" evidence="3">
    <location>
        <begin position="865"/>
        <end position="906"/>
    </location>
</feature>
<evidence type="ECO:0000313" key="6">
    <source>
        <dbReference type="Proteomes" id="UP000544331"/>
    </source>
</evidence>
<proteinExistence type="predicted"/>
<feature type="repeat" description="WD" evidence="3">
    <location>
        <begin position="1071"/>
        <end position="1091"/>
    </location>
</feature>
<dbReference type="SUPFAM" id="SSF50978">
    <property type="entry name" value="WD40 repeat-like"/>
    <property type="match status" value="2"/>
</dbReference>
<accession>A0A8H5Y7T0</accession>
<evidence type="ECO:0000313" key="5">
    <source>
        <dbReference type="EMBL" id="KAF5707242.1"/>
    </source>
</evidence>
<keyword evidence="2" id="KW-0677">Repeat</keyword>
<dbReference type="PROSITE" id="PS50082">
    <property type="entry name" value="WD_REPEATS_2"/>
    <property type="match status" value="9"/>
</dbReference>
<feature type="domain" description="NACHT" evidence="4">
    <location>
        <begin position="384"/>
        <end position="533"/>
    </location>
</feature>
<dbReference type="PRINTS" id="PR00320">
    <property type="entry name" value="GPROTEINBRPT"/>
</dbReference>
<feature type="repeat" description="WD" evidence="3">
    <location>
        <begin position="823"/>
        <end position="864"/>
    </location>
</feature>
<protein>
    <recommendedName>
        <fullName evidence="4">NACHT domain-containing protein</fullName>
    </recommendedName>
</protein>
<dbReference type="Pfam" id="PF24883">
    <property type="entry name" value="NPHP3_N"/>
    <property type="match status" value="1"/>
</dbReference>
<comment type="caution">
    <text evidence="5">The sequence shown here is derived from an EMBL/GenBank/DDBJ whole genome shotgun (WGS) entry which is preliminary data.</text>
</comment>
<evidence type="ECO:0000256" key="2">
    <source>
        <dbReference type="ARBA" id="ARBA00022737"/>
    </source>
</evidence>